<evidence type="ECO:0000256" key="3">
    <source>
        <dbReference type="ARBA" id="ARBA00022833"/>
    </source>
</evidence>
<organism evidence="4 5">
    <name type="scientific">Paenibacillus polymyxa</name>
    <name type="common">Bacillus polymyxa</name>
    <dbReference type="NCBI Taxonomy" id="1406"/>
    <lineage>
        <taxon>Bacteria</taxon>
        <taxon>Bacillati</taxon>
        <taxon>Bacillota</taxon>
        <taxon>Bacilli</taxon>
        <taxon>Bacillales</taxon>
        <taxon>Paenibacillaceae</taxon>
        <taxon>Paenibacillus</taxon>
    </lineage>
</organism>
<dbReference type="AlphaFoldDB" id="A0A8I1IU98"/>
<keyword evidence="2" id="KW-0479">Metal-binding</keyword>
<dbReference type="PANTHER" id="PTHR34535:SF3">
    <property type="entry name" value="HYDROGENASE MATURATION FACTOR HYPA"/>
    <property type="match status" value="1"/>
</dbReference>
<evidence type="ECO:0000256" key="1">
    <source>
        <dbReference type="ARBA" id="ARBA00022596"/>
    </source>
</evidence>
<keyword evidence="3" id="KW-0862">Zinc</keyword>
<accession>A0A8I1IU98</accession>
<evidence type="ECO:0000313" key="4">
    <source>
        <dbReference type="EMBL" id="MBM0632630.1"/>
    </source>
</evidence>
<gene>
    <name evidence="4" type="ORF">JDW19_05745</name>
</gene>
<reference evidence="4" key="1">
    <citation type="submission" date="2020-12" db="EMBL/GenBank/DDBJ databases">
        <title>Paenibacillus polymyxa LMG 27872: a double-edged sword.</title>
        <authorList>
            <person name="Langendries S."/>
            <person name="Garcia Mendez S."/>
            <person name="Beirinckx S."/>
            <person name="Viaene T."/>
            <person name="Baeyen S."/>
            <person name="Goeminne G."/>
            <person name="Willems A."/>
            <person name="Debode J."/>
            <person name="Goormachtig S."/>
        </authorList>
    </citation>
    <scope>NUCLEOTIDE SEQUENCE</scope>
    <source>
        <strain evidence="4">LMG 27872</strain>
    </source>
</reference>
<dbReference type="GO" id="GO:0016151">
    <property type="term" value="F:nickel cation binding"/>
    <property type="evidence" value="ECO:0007669"/>
    <property type="project" value="InterPro"/>
</dbReference>
<dbReference type="GO" id="GO:0008270">
    <property type="term" value="F:zinc ion binding"/>
    <property type="evidence" value="ECO:0007669"/>
    <property type="project" value="TreeGrafter"/>
</dbReference>
<evidence type="ECO:0000256" key="2">
    <source>
        <dbReference type="ARBA" id="ARBA00022723"/>
    </source>
</evidence>
<dbReference type="GO" id="GO:0051604">
    <property type="term" value="P:protein maturation"/>
    <property type="evidence" value="ECO:0007669"/>
    <property type="project" value="InterPro"/>
</dbReference>
<name>A0A8I1IU98_PAEPO</name>
<sequence>MHEASLMYEIIQTVQNTAKEHDINKVTSIELTIGDQLSILPEALFFAFECLKKGTILKDSIIKWEISPGREFYLAYIEGE</sequence>
<dbReference type="PANTHER" id="PTHR34535">
    <property type="entry name" value="HYDROGENASE MATURATION FACTOR HYPA"/>
    <property type="match status" value="1"/>
</dbReference>
<dbReference type="Gene3D" id="3.30.2320.50">
    <property type="match status" value="1"/>
</dbReference>
<keyword evidence="1" id="KW-0533">Nickel</keyword>
<dbReference type="Pfam" id="PF01155">
    <property type="entry name" value="HypA"/>
    <property type="match status" value="1"/>
</dbReference>
<evidence type="ECO:0000313" key="5">
    <source>
        <dbReference type="Proteomes" id="UP000650605"/>
    </source>
</evidence>
<dbReference type="EMBL" id="JAEHFQ010000002">
    <property type="protein sequence ID" value="MBM0632630.1"/>
    <property type="molecule type" value="Genomic_DNA"/>
</dbReference>
<dbReference type="Proteomes" id="UP000650605">
    <property type="component" value="Unassembled WGS sequence"/>
</dbReference>
<proteinExistence type="predicted"/>
<dbReference type="RefSeq" id="WP_165147135.1">
    <property type="nucleotide sequence ID" value="NZ_JAEHFQ010000002.1"/>
</dbReference>
<comment type="caution">
    <text evidence="4">The sequence shown here is derived from an EMBL/GenBank/DDBJ whole genome shotgun (WGS) entry which is preliminary data.</text>
</comment>
<dbReference type="InterPro" id="IPR000688">
    <property type="entry name" value="HypA/HybF"/>
</dbReference>
<protein>
    <submittedName>
        <fullName evidence="4">Hydrogenase maturation nickel metallochaperone HypA</fullName>
    </submittedName>
</protein>